<dbReference type="Gramene" id="EOY18223">
    <property type="protein sequence ID" value="EOY18223"/>
    <property type="gene ID" value="TCM_042823"/>
</dbReference>
<protein>
    <submittedName>
        <fullName evidence="11">Actin depolymerizing factor 4 isoform 1</fullName>
    </submittedName>
</protein>
<dbReference type="InterPro" id="IPR002108">
    <property type="entry name" value="ADF-H"/>
</dbReference>
<keyword evidence="6" id="KW-0009">Actin-binding</keyword>
<dbReference type="GO" id="GO:0046983">
    <property type="term" value="F:protein dimerization activity"/>
    <property type="evidence" value="ECO:0007669"/>
    <property type="project" value="InterPro"/>
</dbReference>
<evidence type="ECO:0000256" key="5">
    <source>
        <dbReference type="ARBA" id="ARBA00023163"/>
    </source>
</evidence>
<keyword evidence="3" id="KW-0805">Transcription regulation</keyword>
<dbReference type="InterPro" id="IPR017904">
    <property type="entry name" value="ADF/Cofilin"/>
</dbReference>
<dbReference type="SMART" id="SM00102">
    <property type="entry name" value="ADF"/>
    <property type="match status" value="1"/>
</dbReference>
<evidence type="ECO:0000313" key="11">
    <source>
        <dbReference type="EMBL" id="EOY18223.1"/>
    </source>
</evidence>
<dbReference type="FunFam" id="3.40.20.10:FF:000025">
    <property type="entry name" value="Actin-depolymerizing factor 2"/>
    <property type="match status" value="1"/>
</dbReference>
<dbReference type="Gene3D" id="4.10.280.10">
    <property type="entry name" value="Helix-loop-helix DNA-binding domain"/>
    <property type="match status" value="1"/>
</dbReference>
<dbReference type="Proteomes" id="UP000026915">
    <property type="component" value="Chromosome 10"/>
</dbReference>
<dbReference type="InterPro" id="IPR011598">
    <property type="entry name" value="bHLH_dom"/>
</dbReference>
<evidence type="ECO:0000256" key="6">
    <source>
        <dbReference type="ARBA" id="ARBA00023203"/>
    </source>
</evidence>
<evidence type="ECO:0000256" key="1">
    <source>
        <dbReference type="ARBA" id="ARBA00004123"/>
    </source>
</evidence>
<evidence type="ECO:0000313" key="12">
    <source>
        <dbReference type="Proteomes" id="UP000026915"/>
    </source>
</evidence>
<dbReference type="Pfam" id="PF00241">
    <property type="entry name" value="Cofilin_ADF"/>
    <property type="match status" value="1"/>
</dbReference>
<feature type="compositionally biased region" description="Basic and acidic residues" evidence="8">
    <location>
        <begin position="260"/>
        <end position="272"/>
    </location>
</feature>
<comment type="subcellular location">
    <subcellularLocation>
        <location evidence="1">Nucleus</location>
    </subcellularLocation>
</comment>
<dbReference type="InterPro" id="IPR045239">
    <property type="entry name" value="bHLH95_bHLH"/>
</dbReference>
<dbReference type="GO" id="GO:0005634">
    <property type="term" value="C:nucleus"/>
    <property type="evidence" value="ECO:0007669"/>
    <property type="project" value="UniProtKB-SubCell"/>
</dbReference>
<dbReference type="Gene3D" id="3.40.20.10">
    <property type="entry name" value="Severin"/>
    <property type="match status" value="1"/>
</dbReference>
<dbReference type="PANTHER" id="PTHR11913">
    <property type="entry name" value="COFILIN-RELATED"/>
    <property type="match status" value="1"/>
</dbReference>
<dbReference type="CDD" id="cd11286">
    <property type="entry name" value="ADF_cofilin_like"/>
    <property type="match status" value="1"/>
</dbReference>
<dbReference type="PROSITE" id="PS50888">
    <property type="entry name" value="BHLH"/>
    <property type="match status" value="1"/>
</dbReference>
<reference evidence="11 12" key="1">
    <citation type="journal article" date="2013" name="Genome Biol.">
        <title>The genome sequence of the most widely cultivated cacao type and its use to identify candidate genes regulating pod color.</title>
        <authorList>
            <person name="Motamayor J.C."/>
            <person name="Mockaitis K."/>
            <person name="Schmutz J."/>
            <person name="Haiminen N."/>
            <person name="Iii D.L."/>
            <person name="Cornejo O."/>
            <person name="Findley S.D."/>
            <person name="Zheng P."/>
            <person name="Utro F."/>
            <person name="Royaert S."/>
            <person name="Saski C."/>
            <person name="Jenkins J."/>
            <person name="Podicheti R."/>
            <person name="Zhao M."/>
            <person name="Scheffler B.E."/>
            <person name="Stack J.C."/>
            <person name="Feltus F.A."/>
            <person name="Mustiga G.M."/>
            <person name="Amores F."/>
            <person name="Phillips W."/>
            <person name="Marelli J.P."/>
            <person name="May G.D."/>
            <person name="Shapiro H."/>
            <person name="Ma J."/>
            <person name="Bustamante C.D."/>
            <person name="Schnell R.J."/>
            <person name="Main D."/>
            <person name="Gilbert D."/>
            <person name="Parida L."/>
            <person name="Kuhn D.N."/>
        </authorList>
    </citation>
    <scope>NUCLEOTIDE SEQUENCE [LARGE SCALE GENOMIC DNA]</scope>
    <source>
        <strain evidence="12">cv. Matina 1-6</strain>
    </source>
</reference>
<evidence type="ECO:0000256" key="4">
    <source>
        <dbReference type="ARBA" id="ARBA00023125"/>
    </source>
</evidence>
<proteinExistence type="inferred from homology"/>
<dbReference type="STRING" id="3641.A0A061FMX5"/>
<keyword evidence="7" id="KW-0539">Nucleus</keyword>
<dbReference type="SUPFAM" id="SSF47459">
    <property type="entry name" value="HLH, helix-loop-helix DNA-binding domain"/>
    <property type="match status" value="1"/>
</dbReference>
<keyword evidence="5" id="KW-0804">Transcription</keyword>
<evidence type="ECO:0000256" key="3">
    <source>
        <dbReference type="ARBA" id="ARBA00023015"/>
    </source>
</evidence>
<dbReference type="GO" id="GO:0030042">
    <property type="term" value="P:actin filament depolymerization"/>
    <property type="evidence" value="ECO:0000318"/>
    <property type="project" value="GO_Central"/>
</dbReference>
<dbReference type="CDD" id="cd11393">
    <property type="entry name" value="bHLH_AtbHLH_like"/>
    <property type="match status" value="1"/>
</dbReference>
<evidence type="ECO:0000256" key="8">
    <source>
        <dbReference type="SAM" id="MobiDB-lite"/>
    </source>
</evidence>
<dbReference type="GO" id="GO:0003677">
    <property type="term" value="F:DNA binding"/>
    <property type="evidence" value="ECO:0007669"/>
    <property type="project" value="UniProtKB-KW"/>
</dbReference>
<keyword evidence="4" id="KW-0238">DNA-binding</keyword>
<keyword evidence="12" id="KW-1185">Reference proteome</keyword>
<comment type="similarity">
    <text evidence="2">Belongs to the actin-binding proteins ADF family.</text>
</comment>
<dbReference type="AlphaFoldDB" id="A0A061FMX5"/>
<dbReference type="InParanoid" id="A0A061FMX5"/>
<dbReference type="eggNOG" id="KOG1735">
    <property type="taxonomic scope" value="Eukaryota"/>
</dbReference>
<name>A0A061FMX5_THECC</name>
<dbReference type="InterPro" id="IPR029006">
    <property type="entry name" value="ADF-H/Gelsolin-like_dom_sf"/>
</dbReference>
<evidence type="ECO:0000259" key="9">
    <source>
        <dbReference type="PROSITE" id="PS50888"/>
    </source>
</evidence>
<dbReference type="EMBL" id="CM001888">
    <property type="protein sequence ID" value="EOY18223.1"/>
    <property type="molecule type" value="Genomic_DNA"/>
</dbReference>
<dbReference type="InterPro" id="IPR036638">
    <property type="entry name" value="HLH_DNA-bd_sf"/>
</dbReference>
<dbReference type="HOGENOM" id="CLU_644668_0_0_1"/>
<organism evidence="11 12">
    <name type="scientific">Theobroma cacao</name>
    <name type="common">Cacao</name>
    <name type="synonym">Cocoa</name>
    <dbReference type="NCBI Taxonomy" id="3641"/>
    <lineage>
        <taxon>Eukaryota</taxon>
        <taxon>Viridiplantae</taxon>
        <taxon>Streptophyta</taxon>
        <taxon>Embryophyta</taxon>
        <taxon>Tracheophyta</taxon>
        <taxon>Spermatophyta</taxon>
        <taxon>Magnoliopsida</taxon>
        <taxon>eudicotyledons</taxon>
        <taxon>Gunneridae</taxon>
        <taxon>Pentapetalae</taxon>
        <taxon>rosids</taxon>
        <taxon>malvids</taxon>
        <taxon>Malvales</taxon>
        <taxon>Malvaceae</taxon>
        <taxon>Byttnerioideae</taxon>
        <taxon>Theobroma</taxon>
    </lineage>
</organism>
<dbReference type="GO" id="GO:0051015">
    <property type="term" value="F:actin filament binding"/>
    <property type="evidence" value="ECO:0000318"/>
    <property type="project" value="GO_Central"/>
</dbReference>
<evidence type="ECO:0000256" key="2">
    <source>
        <dbReference type="ARBA" id="ARBA00006844"/>
    </source>
</evidence>
<feature type="region of interest" description="Disordered" evidence="8">
    <location>
        <begin position="260"/>
        <end position="281"/>
    </location>
</feature>
<dbReference type="GO" id="GO:0005737">
    <property type="term" value="C:cytoplasm"/>
    <property type="evidence" value="ECO:0000318"/>
    <property type="project" value="GO_Central"/>
</dbReference>
<gene>
    <name evidence="11" type="ORF">TCM_042823</name>
</gene>
<accession>A0A061FMX5</accession>
<dbReference type="PROSITE" id="PS51263">
    <property type="entry name" value="ADF_H"/>
    <property type="match status" value="1"/>
</dbReference>
<evidence type="ECO:0000256" key="7">
    <source>
        <dbReference type="ARBA" id="ARBA00023242"/>
    </source>
</evidence>
<feature type="domain" description="ADF-H" evidence="10">
    <location>
        <begin position="343"/>
        <end position="475"/>
    </location>
</feature>
<dbReference type="SUPFAM" id="SSF55753">
    <property type="entry name" value="Actin depolymerizing proteins"/>
    <property type="match status" value="1"/>
</dbReference>
<sequence length="475" mass="54635">MRNALLPPVSSQFYIIGNNEVQMPYLDVLMQMESKGNVHGGGFSMESKIFNNDTQLRDGAFVIPYQSHFNSDLQDYQSGSSNCDNNFQQSMPLTSKLALPQFEQDIQKLQNGRKRPIVVNDQMPLNGTSALNEWKKKNKRKRLPSFEQQQSRQITEAVTEIKQCRMHMPAVRRSQKLSDKITALQKLVSPYGKTDTASVLQEASLYIKLLQEQIQNLFQMLSSSYNSLRAIHPQEIGKKQQDLRSRGLCLVPISFTQKVTKEDQKEKRESKEKRRKKNNKSKRLGGHFQAVIANPKNREKKFIYTFLLPFRSLFFSEEALDFLGLFSLFSSLSRETMANAASGMAVDDDCKLKFLELKAKRTYRFIVFKIEEKQKQVVVEKLGEPTDSYEAFTASLPADECRYAVYDFDFVTEENCQKSRIIFIAWSPDTSKVRSKMIYASSKDRFKRELDGIQVELQATDPTEMGLDVIKSRTT</sequence>
<feature type="domain" description="BHLH" evidence="9">
    <location>
        <begin position="161"/>
        <end position="210"/>
    </location>
</feature>
<evidence type="ECO:0000259" key="10">
    <source>
        <dbReference type="PROSITE" id="PS51263"/>
    </source>
</evidence>
<dbReference type="GO" id="GO:0015629">
    <property type="term" value="C:actin cytoskeleton"/>
    <property type="evidence" value="ECO:0000318"/>
    <property type="project" value="GO_Central"/>
</dbReference>